<evidence type="ECO:0000256" key="1">
    <source>
        <dbReference type="ARBA" id="ARBA00008791"/>
    </source>
</evidence>
<dbReference type="InterPro" id="IPR006016">
    <property type="entry name" value="UspA"/>
</dbReference>
<dbReference type="Pfam" id="PF00582">
    <property type="entry name" value="Usp"/>
    <property type="match status" value="2"/>
</dbReference>
<keyword evidence="2" id="KW-1133">Transmembrane helix</keyword>
<protein>
    <recommendedName>
        <fullName evidence="3">UspA domain-containing protein</fullName>
    </recommendedName>
</protein>
<reference evidence="4 5" key="1">
    <citation type="journal article" date="2018" name="Aquat. Microb. Ecol.">
        <title>Gammaproteobacterial methanotrophs dominate.</title>
        <authorList>
            <person name="Rissanen A.J."/>
            <person name="Saarenheimo J."/>
            <person name="Tiirola M."/>
            <person name="Peura S."/>
            <person name="Aalto S.L."/>
            <person name="Karvinen A."/>
            <person name="Nykanen H."/>
        </authorList>
    </citation>
    <scope>NUCLEOTIDE SEQUENCE [LARGE SCALE GENOMIC DNA]</scope>
    <source>
        <strain evidence="4">AMbin10</strain>
    </source>
</reference>
<evidence type="ECO:0000313" key="5">
    <source>
        <dbReference type="Proteomes" id="UP000249396"/>
    </source>
</evidence>
<dbReference type="AlphaFoldDB" id="A0A2W4RFS0"/>
<keyword evidence="2" id="KW-0472">Membrane</keyword>
<keyword evidence="2" id="KW-0812">Transmembrane</keyword>
<dbReference type="Proteomes" id="UP000249396">
    <property type="component" value="Unassembled WGS sequence"/>
</dbReference>
<proteinExistence type="inferred from homology"/>
<sequence>MFRQKSMQIWAVLTVFWSGTTVVLAADDLSFNDRYIAVGLAVILLAFAFFRKKNRQSLPATKDTESSEIKSPMRSAPDPAVAELAAKELVASELIASELVVAAKLAATKLARVKLATRGNLVPASAMGRNIVVPVDFSSNSELTLRLALVWTKPNDRLKLVYCMDLENAFPPESLTPSDLIAVHPAFENISIKTAYHWSQLPWIAVLPLAMEIVERWAFNEFARLMQIIPIANREHVEFHVLHGDPVKQIVQLSEAISAKLIVLVAHKQSLSARLINGSFTETLLHASRTPVIVVCEPKAEPSLPKEILITTDFSPESLPVFLVLKDILQTAKPNITVLTVETTFEHHLKASDALDGLEMAFRSLGIRLITVKSKATNVEAGILDYVKTHKPQLIAMSSHGRMGFAQLIHPSVTKAILHDSGVPILVVHEHAMPTKKTVGNLADLLAMMTGLND</sequence>
<dbReference type="PANTHER" id="PTHR46268">
    <property type="entry name" value="STRESS RESPONSE PROTEIN NHAX"/>
    <property type="match status" value="1"/>
</dbReference>
<feature type="transmembrane region" description="Helical" evidence="2">
    <location>
        <begin position="35"/>
        <end position="50"/>
    </location>
</feature>
<comment type="similarity">
    <text evidence="1">Belongs to the universal stress protein A family.</text>
</comment>
<dbReference type="EMBL" id="QJPH01000314">
    <property type="protein sequence ID" value="PZN78698.1"/>
    <property type="molecule type" value="Genomic_DNA"/>
</dbReference>
<gene>
    <name evidence="4" type="ORF">DM484_12525</name>
</gene>
<dbReference type="Gene3D" id="3.40.50.620">
    <property type="entry name" value="HUPs"/>
    <property type="match status" value="2"/>
</dbReference>
<feature type="domain" description="UspA" evidence="3">
    <location>
        <begin position="306"/>
        <end position="429"/>
    </location>
</feature>
<dbReference type="CDD" id="cd00293">
    <property type="entry name" value="USP-like"/>
    <property type="match status" value="1"/>
</dbReference>
<dbReference type="PANTHER" id="PTHR46268:SF6">
    <property type="entry name" value="UNIVERSAL STRESS PROTEIN UP12"/>
    <property type="match status" value="1"/>
</dbReference>
<dbReference type="SUPFAM" id="SSF52402">
    <property type="entry name" value="Adenine nucleotide alpha hydrolases-like"/>
    <property type="match status" value="2"/>
</dbReference>
<evidence type="ECO:0000259" key="3">
    <source>
        <dbReference type="Pfam" id="PF00582"/>
    </source>
</evidence>
<comment type="caution">
    <text evidence="4">The sequence shown here is derived from an EMBL/GenBank/DDBJ whole genome shotgun (WGS) entry which is preliminary data.</text>
</comment>
<dbReference type="InterPro" id="IPR014729">
    <property type="entry name" value="Rossmann-like_a/b/a_fold"/>
</dbReference>
<name>A0A2W4RFS0_9GAMM</name>
<feature type="domain" description="UspA" evidence="3">
    <location>
        <begin position="129"/>
        <end position="295"/>
    </location>
</feature>
<accession>A0A2W4RFS0</accession>
<evidence type="ECO:0000313" key="4">
    <source>
        <dbReference type="EMBL" id="PZN78698.1"/>
    </source>
</evidence>
<evidence type="ECO:0000256" key="2">
    <source>
        <dbReference type="SAM" id="Phobius"/>
    </source>
</evidence>
<organism evidence="4 5">
    <name type="scientific">Candidatus Methylumidiphilus alinenensis</name>
    <dbReference type="NCBI Taxonomy" id="2202197"/>
    <lineage>
        <taxon>Bacteria</taxon>
        <taxon>Pseudomonadati</taxon>
        <taxon>Pseudomonadota</taxon>
        <taxon>Gammaproteobacteria</taxon>
        <taxon>Methylococcales</taxon>
        <taxon>Candidatus Methylumidiphilus</taxon>
    </lineage>
</organism>